<name>A0A846R5S5_9FLAO</name>
<dbReference type="Proteomes" id="UP000590442">
    <property type="component" value="Unassembled WGS sequence"/>
</dbReference>
<dbReference type="CDD" id="cd09019">
    <property type="entry name" value="galactose_mutarotase_like"/>
    <property type="match status" value="1"/>
</dbReference>
<evidence type="ECO:0000313" key="15">
    <source>
        <dbReference type="EMBL" id="NJB72129.1"/>
    </source>
</evidence>
<evidence type="ECO:0000256" key="7">
    <source>
        <dbReference type="ARBA" id="ARBA00022553"/>
    </source>
</evidence>
<comment type="caution">
    <text evidence="15">The sequence shown here is derived from an EMBL/GenBank/DDBJ whole genome shotgun (WGS) entry which is preliminary data.</text>
</comment>
<dbReference type="GO" id="GO:0006006">
    <property type="term" value="P:glucose metabolic process"/>
    <property type="evidence" value="ECO:0007669"/>
    <property type="project" value="TreeGrafter"/>
</dbReference>
<dbReference type="FunFam" id="2.70.98.10:FF:000003">
    <property type="entry name" value="Aldose 1-epimerase"/>
    <property type="match status" value="1"/>
</dbReference>
<protein>
    <recommendedName>
        <fullName evidence="11">Aldose 1-epimerase</fullName>
        <ecNumber evidence="11">5.1.3.3</ecNumber>
    </recommendedName>
</protein>
<evidence type="ECO:0000256" key="13">
    <source>
        <dbReference type="PIRSR" id="PIRSR005096-2"/>
    </source>
</evidence>
<sequence>MNRLKQITHCFLIFSVAFTLMQCKDGKKEKVNTEEMKEIVETSTIEKSEFGANAKGENVDLYTLTNRNGMEVKIMTYGGIITHLTAPDKDGVYKDVVLGFDTLEEYLDGNPFFGALLGRYGNRIAKGKFSLDGVEYTLETNNGPNHLHGGSNGFDKAIWKVLNAEVVDGNSILKLSYFSKDMDAGFPGNVETIVTYTLDNDNMLAVNYEATTDKKTILNLSQHSYFNLSGDFDQAILDHEVVLNADQFVAVDETLIPTGDLSDVSGTPFDFRTAKVIGEEIDADHDQIVKGGGYDHCWVLNNQNEGVRLVASAHHPGSGRLLQVFTDQPGVQFYTGNFLNGTIPSKTGGTYGKRSGFCLETQHYPDSPNQPTFPSVTLNPGEKYATMTSFKFTTK</sequence>
<evidence type="ECO:0000256" key="1">
    <source>
        <dbReference type="ARBA" id="ARBA00001913"/>
    </source>
</evidence>
<gene>
    <name evidence="15" type="ORF">GGR42_002620</name>
</gene>
<feature type="binding site" evidence="14">
    <location>
        <begin position="223"/>
        <end position="225"/>
    </location>
    <ligand>
        <name>beta-D-galactose</name>
        <dbReference type="ChEBI" id="CHEBI:27667"/>
    </ligand>
</feature>
<evidence type="ECO:0000256" key="14">
    <source>
        <dbReference type="PIRSR" id="PIRSR005096-3"/>
    </source>
</evidence>
<feature type="binding site" evidence="14">
    <location>
        <begin position="122"/>
        <end position="123"/>
    </location>
    <ligand>
        <name>beta-D-galactose</name>
        <dbReference type="ChEBI" id="CHEBI:27667"/>
    </ligand>
</feature>
<comment type="subunit">
    <text evidence="5">Monomer.</text>
</comment>
<keyword evidence="8" id="KW-0106">Calcium</keyword>
<dbReference type="InterPro" id="IPR015443">
    <property type="entry name" value="Aldose_1-epimerase"/>
</dbReference>
<evidence type="ECO:0000256" key="9">
    <source>
        <dbReference type="ARBA" id="ARBA00023235"/>
    </source>
</evidence>
<proteinExistence type="inferred from homology"/>
<dbReference type="Pfam" id="PF01263">
    <property type="entry name" value="Aldose_epim"/>
    <property type="match status" value="1"/>
</dbReference>
<dbReference type="InterPro" id="IPR011013">
    <property type="entry name" value="Gal_mutarotase_sf_dom"/>
</dbReference>
<evidence type="ECO:0000256" key="6">
    <source>
        <dbReference type="ARBA" id="ARBA00022490"/>
    </source>
</evidence>
<dbReference type="EMBL" id="JAATJJ010000002">
    <property type="protein sequence ID" value="NJB72129.1"/>
    <property type="molecule type" value="Genomic_DNA"/>
</dbReference>
<dbReference type="NCBIfam" id="NF008277">
    <property type="entry name" value="PRK11055.1"/>
    <property type="match status" value="1"/>
</dbReference>
<dbReference type="PANTHER" id="PTHR10091:SF0">
    <property type="entry name" value="GALACTOSE MUTAROTASE"/>
    <property type="match status" value="1"/>
</dbReference>
<comment type="catalytic activity">
    <reaction evidence="11">
        <text>alpha-D-glucose = beta-D-glucose</text>
        <dbReference type="Rhea" id="RHEA:10264"/>
        <dbReference type="ChEBI" id="CHEBI:15903"/>
        <dbReference type="ChEBI" id="CHEBI:17925"/>
        <dbReference type="EC" id="5.1.3.3"/>
    </reaction>
</comment>
<dbReference type="Gene3D" id="2.70.98.10">
    <property type="match status" value="1"/>
</dbReference>
<dbReference type="RefSeq" id="WP_167964841.1">
    <property type="nucleotide sequence ID" value="NZ_JAATJJ010000002.1"/>
</dbReference>
<comment type="subcellular location">
    <subcellularLocation>
        <location evidence="2">Cytoplasm</location>
    </subcellularLocation>
</comment>
<evidence type="ECO:0000256" key="11">
    <source>
        <dbReference type="PIRNR" id="PIRNR005096"/>
    </source>
</evidence>
<dbReference type="SUPFAM" id="SSF74650">
    <property type="entry name" value="Galactose mutarotase-like"/>
    <property type="match status" value="1"/>
</dbReference>
<evidence type="ECO:0000256" key="12">
    <source>
        <dbReference type="PIRSR" id="PIRSR005096-1"/>
    </source>
</evidence>
<reference evidence="15 16" key="1">
    <citation type="submission" date="2020-03" db="EMBL/GenBank/DDBJ databases">
        <title>Genomic Encyclopedia of Type Strains, Phase IV (KMG-IV): sequencing the most valuable type-strain genomes for metagenomic binning, comparative biology and taxonomic classification.</title>
        <authorList>
            <person name="Goeker M."/>
        </authorList>
    </citation>
    <scope>NUCLEOTIDE SEQUENCE [LARGE SCALE GENOMIC DNA]</scope>
    <source>
        <strain evidence="15 16">DSM 29762</strain>
    </source>
</reference>
<dbReference type="GO" id="GO:0004034">
    <property type="term" value="F:aldose 1-epimerase activity"/>
    <property type="evidence" value="ECO:0007669"/>
    <property type="project" value="UniProtKB-EC"/>
</dbReference>
<feature type="active site" description="Proton acceptor" evidence="12">
    <location>
        <position position="360"/>
    </location>
</feature>
<dbReference type="EC" id="5.1.3.3" evidence="11"/>
<feature type="binding site" evidence="13">
    <location>
        <position position="295"/>
    </location>
    <ligand>
        <name>beta-D-galactose</name>
        <dbReference type="ChEBI" id="CHEBI:27667"/>
    </ligand>
</feature>
<evidence type="ECO:0000256" key="10">
    <source>
        <dbReference type="ARBA" id="ARBA00023277"/>
    </source>
</evidence>
<dbReference type="GO" id="GO:0033499">
    <property type="term" value="P:galactose catabolic process via UDP-galactose, Leloir pathway"/>
    <property type="evidence" value="ECO:0007669"/>
    <property type="project" value="TreeGrafter"/>
</dbReference>
<evidence type="ECO:0000256" key="8">
    <source>
        <dbReference type="ARBA" id="ARBA00022837"/>
    </source>
</evidence>
<feature type="active site" description="Proton donor" evidence="12">
    <location>
        <position position="223"/>
    </location>
</feature>
<dbReference type="GO" id="GO:0005737">
    <property type="term" value="C:cytoplasm"/>
    <property type="evidence" value="ECO:0007669"/>
    <property type="project" value="UniProtKB-SubCell"/>
</dbReference>
<dbReference type="InterPro" id="IPR014718">
    <property type="entry name" value="GH-type_carb-bd"/>
</dbReference>
<dbReference type="GO" id="GO:0030246">
    <property type="term" value="F:carbohydrate binding"/>
    <property type="evidence" value="ECO:0007669"/>
    <property type="project" value="InterPro"/>
</dbReference>
<comment type="cofactor">
    <cofactor evidence="1">
        <name>Ca(2+)</name>
        <dbReference type="ChEBI" id="CHEBI:29108"/>
    </cofactor>
</comment>
<comment type="similarity">
    <text evidence="4 11">Belongs to the aldose epimerase family.</text>
</comment>
<keyword evidence="10 11" id="KW-0119">Carbohydrate metabolism</keyword>
<dbReference type="InterPro" id="IPR047215">
    <property type="entry name" value="Galactose_mutarotase-like"/>
</dbReference>
<evidence type="ECO:0000256" key="4">
    <source>
        <dbReference type="ARBA" id="ARBA00006206"/>
    </source>
</evidence>
<evidence type="ECO:0000256" key="2">
    <source>
        <dbReference type="ARBA" id="ARBA00004496"/>
    </source>
</evidence>
<dbReference type="PIRSF" id="PIRSF005096">
    <property type="entry name" value="GALM"/>
    <property type="match status" value="1"/>
</dbReference>
<keyword evidence="9 11" id="KW-0413">Isomerase</keyword>
<keyword evidence="7" id="KW-0597">Phosphoprotein</keyword>
<accession>A0A846R5S5</accession>
<evidence type="ECO:0000313" key="16">
    <source>
        <dbReference type="Proteomes" id="UP000590442"/>
    </source>
</evidence>
<organism evidence="15 16">
    <name type="scientific">Saonia flava</name>
    <dbReference type="NCBI Taxonomy" id="523696"/>
    <lineage>
        <taxon>Bacteria</taxon>
        <taxon>Pseudomonadati</taxon>
        <taxon>Bacteroidota</taxon>
        <taxon>Flavobacteriia</taxon>
        <taxon>Flavobacteriales</taxon>
        <taxon>Flavobacteriaceae</taxon>
        <taxon>Saonia</taxon>
    </lineage>
</organism>
<comment type="pathway">
    <text evidence="3 11">Carbohydrate metabolism; hexose metabolism.</text>
</comment>
<dbReference type="InterPro" id="IPR008183">
    <property type="entry name" value="Aldose_1/G6P_1-epimerase"/>
</dbReference>
<dbReference type="AlphaFoldDB" id="A0A846R5S5"/>
<dbReference type="UniPathway" id="UPA00242"/>
<keyword evidence="6" id="KW-0963">Cytoplasm</keyword>
<evidence type="ECO:0000256" key="3">
    <source>
        <dbReference type="ARBA" id="ARBA00005028"/>
    </source>
</evidence>
<dbReference type="PANTHER" id="PTHR10091">
    <property type="entry name" value="ALDOSE-1-EPIMERASE"/>
    <property type="match status" value="1"/>
</dbReference>
<evidence type="ECO:0000256" key="5">
    <source>
        <dbReference type="ARBA" id="ARBA00011245"/>
    </source>
</evidence>
<keyword evidence="16" id="KW-1185">Reference proteome</keyword>